<evidence type="ECO:0000259" key="1">
    <source>
        <dbReference type="Pfam" id="PF00534"/>
    </source>
</evidence>
<reference evidence="3 4" key="1">
    <citation type="submission" date="2022-08" db="EMBL/GenBank/DDBJ databases">
        <title>Bacterial and archaeal communities from various locations to study Microbial Dark Matter (Phase II).</title>
        <authorList>
            <person name="Stepanauskas R."/>
        </authorList>
    </citation>
    <scope>NUCLEOTIDE SEQUENCE [LARGE SCALE GENOMIC DNA]</scope>
    <source>
        <strain evidence="3 4">PD1</strain>
    </source>
</reference>
<dbReference type="RefSeq" id="WP_259094478.1">
    <property type="nucleotide sequence ID" value="NZ_CP130454.1"/>
</dbReference>
<comment type="caution">
    <text evidence="3">The sequence shown here is derived from an EMBL/GenBank/DDBJ whole genome shotgun (WGS) entry which is preliminary data.</text>
</comment>
<accession>A0ABT2EKR9</accession>
<dbReference type="CDD" id="cd03798">
    <property type="entry name" value="GT4_WlbH-like"/>
    <property type="match status" value="1"/>
</dbReference>
<dbReference type="Proteomes" id="UP001204798">
    <property type="component" value="Unassembled WGS sequence"/>
</dbReference>
<dbReference type="InterPro" id="IPR050194">
    <property type="entry name" value="Glycosyltransferase_grp1"/>
</dbReference>
<dbReference type="Gene3D" id="3.40.50.2000">
    <property type="entry name" value="Glycogen Phosphorylase B"/>
    <property type="match status" value="2"/>
</dbReference>
<sequence length="413" mass="46877">MNLLVCASHLFPNYKNPNAGSFVVEQLRHLQRYCEITVLVPHPWVPPVVGRLSKKWRQYAQLPDEETVAGIKVLHPRRLVIPKVNSWAWMTVSVTLSYWHFLSRSHRFTDSPFHRFTHIEGHFVLPDGFATAFLGRQFGKPSIIHVHGTDVHTIPQQSALLKFLTVWALRHADAIRAVSSDLAERAIKLMDAETRRSGETEKAKKVWVIPNGVDLNKFRVMARQEARQQLGLDEDKRYLLYVGRLVAVKGLDLLLDAFAQLTQKWRDVELLLVGDGTERGALKHQATALGIRDKVHFVGAQPHERIVLWMNAGDVFCLPSHKEGLPTVLLEALACGTPIVATSVGGIPEIVAEGQVGRLVRSRDPKEMAACIEEVLETRWDRQRLRDYVAERFSFDVVTRKLLEMYGSVMRES</sequence>
<dbReference type="PANTHER" id="PTHR45947">
    <property type="entry name" value="SULFOQUINOVOSYL TRANSFERASE SQD2"/>
    <property type="match status" value="1"/>
</dbReference>
<protein>
    <submittedName>
        <fullName evidence="3">Glycosyltransferase involved in cell wall biosynthesis</fullName>
    </submittedName>
</protein>
<feature type="domain" description="Glycosyltransferase subfamily 4-like N-terminal" evidence="2">
    <location>
        <begin position="23"/>
        <end position="188"/>
    </location>
</feature>
<proteinExistence type="predicted"/>
<name>A0ABT2EKR9_9BACT</name>
<evidence type="ECO:0000313" key="4">
    <source>
        <dbReference type="Proteomes" id="UP001204798"/>
    </source>
</evidence>
<feature type="domain" description="Glycosyl transferase family 1" evidence="1">
    <location>
        <begin position="223"/>
        <end position="390"/>
    </location>
</feature>
<dbReference type="EMBL" id="JANUCP010000002">
    <property type="protein sequence ID" value="MCS3918542.1"/>
    <property type="molecule type" value="Genomic_DNA"/>
</dbReference>
<dbReference type="SUPFAM" id="SSF53756">
    <property type="entry name" value="UDP-Glycosyltransferase/glycogen phosphorylase"/>
    <property type="match status" value="1"/>
</dbReference>
<dbReference type="Pfam" id="PF00534">
    <property type="entry name" value="Glycos_transf_1"/>
    <property type="match status" value="1"/>
</dbReference>
<dbReference type="InterPro" id="IPR001296">
    <property type="entry name" value="Glyco_trans_1"/>
</dbReference>
<evidence type="ECO:0000313" key="3">
    <source>
        <dbReference type="EMBL" id="MCS3918542.1"/>
    </source>
</evidence>
<evidence type="ECO:0000259" key="2">
    <source>
        <dbReference type="Pfam" id="PF13579"/>
    </source>
</evidence>
<gene>
    <name evidence="3" type="ORF">M2350_000942</name>
</gene>
<keyword evidence="4" id="KW-1185">Reference proteome</keyword>
<organism evidence="3 4">
    <name type="scientific">Candidatus Fervidibacter sacchari</name>
    <dbReference type="NCBI Taxonomy" id="1448929"/>
    <lineage>
        <taxon>Bacteria</taxon>
        <taxon>Candidatus Fervidibacterota</taxon>
        <taxon>Candidatus Fervidibacter</taxon>
    </lineage>
</organism>
<dbReference type="PANTHER" id="PTHR45947:SF3">
    <property type="entry name" value="SULFOQUINOVOSYL TRANSFERASE SQD2"/>
    <property type="match status" value="1"/>
</dbReference>
<dbReference type="InterPro" id="IPR028098">
    <property type="entry name" value="Glyco_trans_4-like_N"/>
</dbReference>
<dbReference type="Pfam" id="PF13579">
    <property type="entry name" value="Glyco_trans_4_4"/>
    <property type="match status" value="1"/>
</dbReference>